<evidence type="ECO:0000313" key="3">
    <source>
        <dbReference type="EMBL" id="VBB79634.1"/>
    </source>
</evidence>
<evidence type="ECO:0000313" key="4">
    <source>
        <dbReference type="Proteomes" id="UP000280685"/>
    </source>
</evidence>
<feature type="transmembrane region" description="Helical" evidence="2">
    <location>
        <begin position="221"/>
        <end position="242"/>
    </location>
</feature>
<evidence type="ECO:0000256" key="2">
    <source>
        <dbReference type="SAM" id="Phobius"/>
    </source>
</evidence>
<evidence type="ECO:0008006" key="5">
    <source>
        <dbReference type="Google" id="ProtNLM"/>
    </source>
</evidence>
<feature type="compositionally biased region" description="Low complexity" evidence="1">
    <location>
        <begin position="7"/>
        <end position="48"/>
    </location>
</feature>
<feature type="transmembrane region" description="Helical" evidence="2">
    <location>
        <begin position="152"/>
        <end position="172"/>
    </location>
</feature>
<protein>
    <recommendedName>
        <fullName evidence="5">MARVEL domain-containing protein</fullName>
    </recommendedName>
</protein>
<keyword evidence="4" id="KW-1185">Reference proteome</keyword>
<keyword evidence="2" id="KW-0472">Membrane</keyword>
<organism evidence="3 4">
    <name type="scientific">Podospora comata</name>
    <dbReference type="NCBI Taxonomy" id="48703"/>
    <lineage>
        <taxon>Eukaryota</taxon>
        <taxon>Fungi</taxon>
        <taxon>Dikarya</taxon>
        <taxon>Ascomycota</taxon>
        <taxon>Pezizomycotina</taxon>
        <taxon>Sordariomycetes</taxon>
        <taxon>Sordariomycetidae</taxon>
        <taxon>Sordariales</taxon>
        <taxon>Podosporaceae</taxon>
        <taxon>Podospora</taxon>
    </lineage>
</organism>
<dbReference type="Proteomes" id="UP000280685">
    <property type="component" value="Chromosome 4"/>
</dbReference>
<gene>
    <name evidence="3" type="ORF">PODCO_402150</name>
</gene>
<keyword evidence="2" id="KW-1133">Transmembrane helix</keyword>
<keyword evidence="2" id="KW-0812">Transmembrane</keyword>
<accession>A0ABY6S9U5</accession>
<feature type="transmembrane region" description="Helical" evidence="2">
    <location>
        <begin position="116"/>
        <end position="140"/>
    </location>
</feature>
<feature type="region of interest" description="Disordered" evidence="1">
    <location>
        <begin position="1"/>
        <end position="50"/>
    </location>
</feature>
<name>A0ABY6S9U5_PODCO</name>
<reference evidence="3" key="1">
    <citation type="submission" date="2018-02" db="EMBL/GenBank/DDBJ databases">
        <authorList>
            <person name="Silar P."/>
        </authorList>
    </citation>
    <scope>NUCLEOTIDE SEQUENCE [LARGE SCALE GENOMIC DNA]</scope>
    <source>
        <strain evidence="3">T</strain>
    </source>
</reference>
<dbReference type="EMBL" id="LR026967">
    <property type="protein sequence ID" value="VBB79634.1"/>
    <property type="molecule type" value="Genomic_DNA"/>
</dbReference>
<proteinExistence type="predicted"/>
<feature type="transmembrane region" description="Helical" evidence="2">
    <location>
        <begin position="84"/>
        <end position="104"/>
    </location>
</feature>
<evidence type="ECO:0000256" key="1">
    <source>
        <dbReference type="SAM" id="MobiDB-lite"/>
    </source>
</evidence>
<sequence>MAEMAETTTTTTTTTTDPATGSAPTPTPAAAPTAASTTAPAPVPTQASDPAQAMPHFAPGHFVPAPLNAPPQYVSPRSYRFTKLAGRIFSIICCIVAIGLSAGLMADSRTDGVYGFYGIIIIPSTVVCMVWDVAEIICIMKREGNRGIHPGAIVGVDLILWLGLVFLTLLTVTLSATHAERHIEGYYETWDSETRRWTSSIDFDSPEMRALVRKISGLSQALSAFVVFLTLTHLGLFIIGCIETNYRNRRPRIVYVMAPPPANAYAPAAPPGVLPAPYGAPMMRTPPQVIPMMPIQPVPVHVPVRETKPVVAQQERYA</sequence>